<dbReference type="RefSeq" id="WP_179389937.1">
    <property type="nucleotide sequence ID" value="NZ_JACBYQ010000002.1"/>
</dbReference>
<reference evidence="2 3" key="1">
    <citation type="submission" date="2020-07" db="EMBL/GenBank/DDBJ databases">
        <title>Sequencing the genomes of 1000 actinobacteria strains.</title>
        <authorList>
            <person name="Klenk H.-P."/>
        </authorList>
    </citation>
    <scope>NUCLEOTIDE SEQUENCE [LARGE SCALE GENOMIC DNA]</scope>
    <source>
        <strain evidence="2 3">DSM 102047</strain>
    </source>
</reference>
<protein>
    <submittedName>
        <fullName evidence="2">Transcriptional regulator with XRE-family HTH domain</fullName>
    </submittedName>
</protein>
<organism evidence="2 3">
    <name type="scientific">Psychromicrobium silvestre</name>
    <dbReference type="NCBI Taxonomy" id="1645614"/>
    <lineage>
        <taxon>Bacteria</taxon>
        <taxon>Bacillati</taxon>
        <taxon>Actinomycetota</taxon>
        <taxon>Actinomycetes</taxon>
        <taxon>Micrococcales</taxon>
        <taxon>Micrococcaceae</taxon>
        <taxon>Psychromicrobium</taxon>
    </lineage>
</organism>
<evidence type="ECO:0000313" key="3">
    <source>
        <dbReference type="Proteomes" id="UP000521748"/>
    </source>
</evidence>
<feature type="compositionally biased region" description="Low complexity" evidence="1">
    <location>
        <begin position="141"/>
        <end position="152"/>
    </location>
</feature>
<feature type="compositionally biased region" description="Basic and acidic residues" evidence="1">
    <location>
        <begin position="168"/>
        <end position="177"/>
    </location>
</feature>
<comment type="caution">
    <text evidence="2">The sequence shown here is derived from an EMBL/GenBank/DDBJ whole genome shotgun (WGS) entry which is preliminary data.</text>
</comment>
<feature type="compositionally biased region" description="Basic and acidic residues" evidence="1">
    <location>
        <begin position="129"/>
        <end position="140"/>
    </location>
</feature>
<gene>
    <name evidence="2" type="ORF">FHU41_002506</name>
</gene>
<dbReference type="EMBL" id="JACBYQ010000002">
    <property type="protein sequence ID" value="NYE96256.1"/>
    <property type="molecule type" value="Genomic_DNA"/>
</dbReference>
<evidence type="ECO:0000256" key="1">
    <source>
        <dbReference type="SAM" id="MobiDB-lite"/>
    </source>
</evidence>
<keyword evidence="3" id="KW-1185">Reference proteome</keyword>
<evidence type="ECO:0000313" key="2">
    <source>
        <dbReference type="EMBL" id="NYE96256.1"/>
    </source>
</evidence>
<dbReference type="Proteomes" id="UP000521748">
    <property type="component" value="Unassembled WGS sequence"/>
</dbReference>
<feature type="region of interest" description="Disordered" evidence="1">
    <location>
        <begin position="120"/>
        <end position="177"/>
    </location>
</feature>
<proteinExistence type="predicted"/>
<name>A0A7Y9LVC0_9MICC</name>
<accession>A0A7Y9LVC0</accession>
<dbReference type="AlphaFoldDB" id="A0A7Y9LVC0"/>
<sequence>MQSISELIRTERAASGLSYRDLAARAESAGYSLKFQYLHELANSGPKSWPKNTDTFRALSEMLKIPVREVILAYAVDLGLDVEGVNSELATRLPERTENLSSEMTEALLRLIRTAVSESAEDAAPASSKDVRKASKKSSDELSLAADSSDSAGKQAEQGFDTIGEETQESKQRWRRK</sequence>